<dbReference type="AlphaFoldDB" id="Q7MHQ3"/>
<gene>
    <name evidence="1" type="ordered locus">VV2815</name>
</gene>
<sequence>MTSYYAPLLILLTDNAIERLPFFQHTQLVTSTLFNGIKTLLQVIYLCVHFAVSCLQLGVHQLLRFNITFNRVVIGNPIFTKPQGVLQPTKQ</sequence>
<organism evidence="1 2">
    <name type="scientific">Vibrio vulnificus (strain YJ016)</name>
    <dbReference type="NCBI Taxonomy" id="196600"/>
    <lineage>
        <taxon>Bacteria</taxon>
        <taxon>Pseudomonadati</taxon>
        <taxon>Pseudomonadota</taxon>
        <taxon>Gammaproteobacteria</taxon>
        <taxon>Vibrionales</taxon>
        <taxon>Vibrionaceae</taxon>
        <taxon>Vibrio</taxon>
    </lineage>
</organism>
<dbReference type="HOGENOM" id="CLU_2426216_0_0_6"/>
<dbReference type="Proteomes" id="UP000002675">
    <property type="component" value="Chromosome I"/>
</dbReference>
<evidence type="ECO:0000313" key="2">
    <source>
        <dbReference type="Proteomes" id="UP000002675"/>
    </source>
</evidence>
<proteinExistence type="predicted"/>
<name>Q7MHQ3_VIBVY</name>
<dbReference type="EMBL" id="BA000037">
    <property type="protein sequence ID" value="BAC95580.1"/>
    <property type="molecule type" value="Genomic_DNA"/>
</dbReference>
<protein>
    <submittedName>
        <fullName evidence="1">Uncharacterized protein</fullName>
    </submittedName>
</protein>
<accession>Q7MHQ3</accession>
<dbReference type="KEGG" id="vvy:VV2815"/>
<reference evidence="1 2" key="1">
    <citation type="journal article" date="2003" name="Genome Res.">
        <title>Comparative genome analysis of Vibrio vulnificus, a marine pathogen.</title>
        <authorList>
            <person name="Chen C.Y."/>
            <person name="Wu K.M."/>
            <person name="Chang Y.C."/>
            <person name="Chang C.H."/>
            <person name="Tsai H.C."/>
            <person name="Liao T.L."/>
            <person name="Liu Y.M."/>
            <person name="Chen H.J."/>
            <person name="Shen A.B."/>
            <person name="Li J.C."/>
            <person name="Su T.L."/>
            <person name="Shao C.P."/>
            <person name="Lee C.T."/>
            <person name="Hor L.I."/>
            <person name="Tsai S.F."/>
        </authorList>
    </citation>
    <scope>NUCLEOTIDE SEQUENCE [LARGE SCALE GENOMIC DNA]</scope>
    <source>
        <strain evidence="1 2">YJ016</strain>
    </source>
</reference>
<evidence type="ECO:0000313" key="1">
    <source>
        <dbReference type="EMBL" id="BAC95580.1"/>
    </source>
</evidence>